<dbReference type="CDD" id="cd13124">
    <property type="entry name" value="MATE_SpoVB_like"/>
    <property type="match status" value="1"/>
</dbReference>
<dbReference type="PANTHER" id="PTHR30250">
    <property type="entry name" value="PST FAMILY PREDICTED COLANIC ACID TRANSPORTER"/>
    <property type="match status" value="1"/>
</dbReference>
<comment type="subcellular location">
    <subcellularLocation>
        <location evidence="1">Cell membrane</location>
        <topology evidence="1">Multi-pass membrane protein</topology>
    </subcellularLocation>
</comment>
<feature type="transmembrane region" description="Helical" evidence="6">
    <location>
        <begin position="397"/>
        <end position="414"/>
    </location>
</feature>
<dbReference type="AlphaFoldDB" id="A0A6N9I2U3"/>
<evidence type="ECO:0000256" key="4">
    <source>
        <dbReference type="ARBA" id="ARBA00022989"/>
    </source>
</evidence>
<evidence type="ECO:0000313" key="7">
    <source>
        <dbReference type="EMBL" id="MYV17285.1"/>
    </source>
</evidence>
<feature type="transmembrane region" description="Helical" evidence="6">
    <location>
        <begin position="99"/>
        <end position="124"/>
    </location>
</feature>
<dbReference type="InterPro" id="IPR002797">
    <property type="entry name" value="Polysacc_synth"/>
</dbReference>
<organism evidence="7 8">
    <name type="scientific">Furfurilactobacillus milii</name>
    <dbReference type="NCBI Taxonomy" id="2888272"/>
    <lineage>
        <taxon>Bacteria</taxon>
        <taxon>Bacillati</taxon>
        <taxon>Bacillota</taxon>
        <taxon>Bacilli</taxon>
        <taxon>Lactobacillales</taxon>
        <taxon>Lactobacillaceae</taxon>
        <taxon>Furfurilactobacillus</taxon>
    </lineage>
</organism>
<feature type="transmembrane region" description="Helical" evidence="6">
    <location>
        <begin position="243"/>
        <end position="263"/>
    </location>
</feature>
<dbReference type="OrthoDB" id="9775950at2"/>
<feature type="transmembrane region" description="Helical" evidence="6">
    <location>
        <begin position="171"/>
        <end position="191"/>
    </location>
</feature>
<sequence length="539" mass="58167">MRKQAATSSHSNRHRQSRGLVNGALLLSFAALIAKVLSAFYRIPLQNLVGNTGFYVYQQVYPLYGIAMTFALSGLPVFISKLIAEIDEAAVRRQVAKRVLIILAVFSGCLFGLLFFGAPAIAVAMGDRGLIPLIQVVSGMALFMPGLAVGRGYAQGLFDMRPTAISQVVEQVLRVAIIILVAWLAASQHWIVYRMGAWAMSGALFGAVAALIVFVPFYQQLFGQQDRVVLSRDYDWLVLARRLLREGGTICLFAAVVLLLQLVDSFTVKRGLVGAGMTQAGAKSLKGVYDRAQPLIQLGLVVATSFSATLLPTLSAALNGRREKAVQTTLTTLIHVSVALSVTATAGLIVLMPMINLVLFGSMTGSMALAIYCLSIVFASLISTYNSILQSMNQYRLSLMALSAGVLAKALFNYQAVVSFGINGASWMTVISLLVMLVVIWLGSPAEMREALTGGRFVRKLGLATLVMALITGFIANQLQLSLGPGRLPAIWVTLVGVIVGVITFIGMALWTRLFSTREWLTLPGGKRLLKIIVQFENN</sequence>
<keyword evidence="3 6" id="KW-0812">Transmembrane</keyword>
<feature type="transmembrane region" description="Helical" evidence="6">
    <location>
        <begin position="367"/>
        <end position="385"/>
    </location>
</feature>
<keyword evidence="4 6" id="KW-1133">Transmembrane helix</keyword>
<feature type="transmembrane region" description="Helical" evidence="6">
    <location>
        <begin position="130"/>
        <end position="150"/>
    </location>
</feature>
<protein>
    <submittedName>
        <fullName evidence="7">Oligosaccharide flippase family protein</fullName>
    </submittedName>
</protein>
<feature type="transmembrane region" description="Helical" evidence="6">
    <location>
        <begin position="491"/>
        <end position="511"/>
    </location>
</feature>
<evidence type="ECO:0000313" key="8">
    <source>
        <dbReference type="Proteomes" id="UP000449209"/>
    </source>
</evidence>
<evidence type="ECO:0000256" key="2">
    <source>
        <dbReference type="ARBA" id="ARBA00022475"/>
    </source>
</evidence>
<comment type="caution">
    <text evidence="7">The sequence shown here is derived from an EMBL/GenBank/DDBJ whole genome shotgun (WGS) entry which is preliminary data.</text>
</comment>
<evidence type="ECO:0000256" key="5">
    <source>
        <dbReference type="ARBA" id="ARBA00023136"/>
    </source>
</evidence>
<dbReference type="InterPro" id="IPR024923">
    <property type="entry name" value="PG_synth_SpoVB"/>
</dbReference>
<feature type="transmembrane region" description="Helical" evidence="6">
    <location>
        <begin position="420"/>
        <end position="441"/>
    </location>
</feature>
<dbReference type="Pfam" id="PF01943">
    <property type="entry name" value="Polysacc_synt"/>
    <property type="match status" value="1"/>
</dbReference>
<accession>A0A6N9I2U3</accession>
<name>A0A6N9I2U3_9LACO</name>
<evidence type="ECO:0000256" key="1">
    <source>
        <dbReference type="ARBA" id="ARBA00004651"/>
    </source>
</evidence>
<feature type="transmembrane region" description="Helical" evidence="6">
    <location>
        <begin position="20"/>
        <end position="41"/>
    </location>
</feature>
<reference evidence="7 8" key="1">
    <citation type="journal article" date="2019" name="Appl. Environ. Microbiol.">
        <title>Genetic determinants of hydroxycinnamic acid metabolism in heterofermentative lactobacilli.</title>
        <authorList>
            <person name="Gaur G."/>
            <person name="Oh J.H."/>
            <person name="Filannino P."/>
            <person name="Gobbetti M."/>
            <person name="van Pijkeren J.P."/>
            <person name="Ganzle M.G."/>
        </authorList>
    </citation>
    <scope>NUCLEOTIDE SEQUENCE [LARGE SCALE GENOMIC DNA]</scope>
    <source>
        <strain evidence="7 8">C5</strain>
    </source>
</reference>
<dbReference type="EMBL" id="WEZQ01000012">
    <property type="protein sequence ID" value="MYV17285.1"/>
    <property type="molecule type" value="Genomic_DNA"/>
</dbReference>
<feature type="transmembrane region" description="Helical" evidence="6">
    <location>
        <begin position="197"/>
        <end position="222"/>
    </location>
</feature>
<dbReference type="RefSeq" id="WP_161003698.1">
    <property type="nucleotide sequence ID" value="NZ_WEZQ01000012.1"/>
</dbReference>
<keyword evidence="5 6" id="KW-0472">Membrane</keyword>
<feature type="transmembrane region" description="Helical" evidence="6">
    <location>
        <begin position="330"/>
        <end position="355"/>
    </location>
</feature>
<dbReference type="PANTHER" id="PTHR30250:SF29">
    <property type="entry name" value="POLYSACCHARIDE BIOSYNTHESIS PROTEIN C-TERMINAL DOMAIN-CONTAINING PROTEIN"/>
    <property type="match status" value="1"/>
</dbReference>
<feature type="transmembrane region" description="Helical" evidence="6">
    <location>
        <begin position="461"/>
        <end position="479"/>
    </location>
</feature>
<proteinExistence type="predicted"/>
<dbReference type="GO" id="GO:0005886">
    <property type="term" value="C:plasma membrane"/>
    <property type="evidence" value="ECO:0007669"/>
    <property type="project" value="UniProtKB-SubCell"/>
</dbReference>
<evidence type="ECO:0000256" key="6">
    <source>
        <dbReference type="SAM" id="Phobius"/>
    </source>
</evidence>
<keyword evidence="2" id="KW-1003">Cell membrane</keyword>
<feature type="transmembrane region" description="Helical" evidence="6">
    <location>
        <begin position="61"/>
        <end position="79"/>
    </location>
</feature>
<gene>
    <name evidence="7" type="ORF">GB993_07190</name>
</gene>
<feature type="transmembrane region" description="Helical" evidence="6">
    <location>
        <begin position="295"/>
        <end position="318"/>
    </location>
</feature>
<dbReference type="Proteomes" id="UP000449209">
    <property type="component" value="Unassembled WGS sequence"/>
</dbReference>
<dbReference type="InterPro" id="IPR050833">
    <property type="entry name" value="Poly_Biosynth_Transport"/>
</dbReference>
<evidence type="ECO:0000256" key="3">
    <source>
        <dbReference type="ARBA" id="ARBA00022692"/>
    </source>
</evidence>